<comment type="caution">
    <text evidence="2">The sequence shown here is derived from an EMBL/GenBank/DDBJ whole genome shotgun (WGS) entry which is preliminary data.</text>
</comment>
<dbReference type="Proteomes" id="UP000076858">
    <property type="component" value="Unassembled WGS sequence"/>
</dbReference>
<gene>
    <name evidence="2" type="ORF">APZ42_015212</name>
</gene>
<feature type="compositionally biased region" description="Basic and acidic residues" evidence="1">
    <location>
        <begin position="15"/>
        <end position="31"/>
    </location>
</feature>
<protein>
    <submittedName>
        <fullName evidence="2">Uncharacterized protein</fullName>
    </submittedName>
</protein>
<reference evidence="2 3" key="1">
    <citation type="submission" date="2016-03" db="EMBL/GenBank/DDBJ databases">
        <title>EvidentialGene: Evidence-directed Construction of Genes on Genomes.</title>
        <authorList>
            <person name="Gilbert D.G."/>
            <person name="Choi J.-H."/>
            <person name="Mockaitis K."/>
            <person name="Colbourne J."/>
            <person name="Pfrender M."/>
        </authorList>
    </citation>
    <scope>NUCLEOTIDE SEQUENCE [LARGE SCALE GENOMIC DNA]</scope>
    <source>
        <strain evidence="2 3">Xinb3</strain>
        <tissue evidence="2">Complete organism</tissue>
    </source>
</reference>
<proteinExistence type="predicted"/>
<dbReference type="AlphaFoldDB" id="A0A162P9I4"/>
<evidence type="ECO:0000313" key="2">
    <source>
        <dbReference type="EMBL" id="KZS18656.1"/>
    </source>
</evidence>
<feature type="region of interest" description="Disordered" evidence="1">
    <location>
        <begin position="1"/>
        <end position="31"/>
    </location>
</feature>
<name>A0A162P9I4_9CRUS</name>
<evidence type="ECO:0000313" key="3">
    <source>
        <dbReference type="Proteomes" id="UP000076858"/>
    </source>
</evidence>
<accession>A0A162P9I4</accession>
<organism evidence="2 3">
    <name type="scientific">Daphnia magna</name>
    <dbReference type="NCBI Taxonomy" id="35525"/>
    <lineage>
        <taxon>Eukaryota</taxon>
        <taxon>Metazoa</taxon>
        <taxon>Ecdysozoa</taxon>
        <taxon>Arthropoda</taxon>
        <taxon>Crustacea</taxon>
        <taxon>Branchiopoda</taxon>
        <taxon>Diplostraca</taxon>
        <taxon>Cladocera</taxon>
        <taxon>Anomopoda</taxon>
        <taxon>Daphniidae</taxon>
        <taxon>Daphnia</taxon>
    </lineage>
</organism>
<dbReference type="EMBL" id="LRGB01000512">
    <property type="protein sequence ID" value="KZS18656.1"/>
    <property type="molecule type" value="Genomic_DNA"/>
</dbReference>
<sequence length="98" mass="11236">MDDQPMQGLCSGGTVRERKERGCSKPHNDRHNLHKISNTKFQNKRVEEVFFLTKNKIYCAKHICITSNDVFLNLKIRSTSFDPYPAFAQMGLGFGRVS</sequence>
<keyword evidence="3" id="KW-1185">Reference proteome</keyword>
<evidence type="ECO:0000256" key="1">
    <source>
        <dbReference type="SAM" id="MobiDB-lite"/>
    </source>
</evidence>